<proteinExistence type="predicted"/>
<dbReference type="EMBL" id="LMTZ01000045">
    <property type="protein sequence ID" value="KST68813.1"/>
    <property type="molecule type" value="Genomic_DNA"/>
</dbReference>
<evidence type="ECO:0000313" key="4">
    <source>
        <dbReference type="Proteomes" id="UP000053372"/>
    </source>
</evidence>
<protein>
    <submittedName>
        <fullName evidence="2">Uncharacterized protein</fullName>
    </submittedName>
</protein>
<accession>A0A0V7ZVD1</accession>
<dbReference type="AlphaFoldDB" id="A0A0V7ZVD1"/>
<evidence type="ECO:0000313" key="3">
    <source>
        <dbReference type="EMBL" id="KST68813.1"/>
    </source>
</evidence>
<name>A0A0V7ZVD1_9CYAN</name>
<dbReference type="EMBL" id="LMTZ01000077">
    <property type="protein sequence ID" value="KST68150.1"/>
    <property type="molecule type" value="Genomic_DNA"/>
</dbReference>
<keyword evidence="4" id="KW-1185">Reference proteome</keyword>
<gene>
    <name evidence="2" type="ORF">BC008_32535</name>
    <name evidence="3" type="ORF">BC008_34220</name>
</gene>
<keyword evidence="1" id="KW-0175">Coiled coil</keyword>
<evidence type="ECO:0000256" key="1">
    <source>
        <dbReference type="SAM" id="Coils"/>
    </source>
</evidence>
<dbReference type="RefSeq" id="WP_027846361.1">
    <property type="nucleotide sequence ID" value="NZ_LMTZ01000045.1"/>
</dbReference>
<feature type="coiled-coil region" evidence="1">
    <location>
        <begin position="23"/>
        <end position="68"/>
    </location>
</feature>
<comment type="caution">
    <text evidence="2">The sequence shown here is derived from an EMBL/GenBank/DDBJ whole genome shotgun (WGS) entry which is preliminary data.</text>
</comment>
<sequence>MIRLLQVVESKIVLLSNAMQADKLRLEASIKQCEDNASNLYQEIDKYKQEMREEISKLREQSLHWIDEFIGRLETEAIASITNFDLN</sequence>
<organism evidence="2 4">
    <name type="scientific">Mastigocoleus testarum BC008</name>
    <dbReference type="NCBI Taxonomy" id="371196"/>
    <lineage>
        <taxon>Bacteria</taxon>
        <taxon>Bacillati</taxon>
        <taxon>Cyanobacteriota</taxon>
        <taxon>Cyanophyceae</taxon>
        <taxon>Nostocales</taxon>
        <taxon>Hapalosiphonaceae</taxon>
        <taxon>Mastigocoleus</taxon>
    </lineage>
</organism>
<reference evidence="2 4" key="1">
    <citation type="journal article" date="2015" name="Genome Announc.">
        <title>Draft Genome of the Euendolithic (true boring) Cyanobacterium Mastigocoleus testarum strain BC008.</title>
        <authorList>
            <person name="Guida B.S."/>
            <person name="Garcia-Pichel F."/>
        </authorList>
    </citation>
    <scope>NUCLEOTIDE SEQUENCE [LARGE SCALE GENOMIC DNA]</scope>
    <source>
        <strain evidence="2 4">BC008</strain>
    </source>
</reference>
<dbReference type="Proteomes" id="UP000053372">
    <property type="component" value="Unassembled WGS sequence"/>
</dbReference>
<evidence type="ECO:0000313" key="2">
    <source>
        <dbReference type="EMBL" id="KST68150.1"/>
    </source>
</evidence>